<dbReference type="GO" id="GO:0008610">
    <property type="term" value="P:lipid biosynthetic process"/>
    <property type="evidence" value="ECO:0007669"/>
    <property type="project" value="InterPro"/>
</dbReference>
<dbReference type="RefSeq" id="WP_183974682.1">
    <property type="nucleotide sequence ID" value="NZ_JACIBY010000005.1"/>
</dbReference>
<evidence type="ECO:0000256" key="3">
    <source>
        <dbReference type="ARBA" id="ARBA00022989"/>
    </source>
</evidence>
<evidence type="ECO:0000259" key="8">
    <source>
        <dbReference type="Pfam" id="PF04116"/>
    </source>
</evidence>
<dbReference type="EMBL" id="JACIBY010000005">
    <property type="protein sequence ID" value="MBB3838893.1"/>
    <property type="molecule type" value="Genomic_DNA"/>
</dbReference>
<dbReference type="InterPro" id="IPR006694">
    <property type="entry name" value="Fatty_acid_hydroxylase"/>
</dbReference>
<organism evidence="9 10">
    <name type="scientific">Runella defluvii</name>
    <dbReference type="NCBI Taxonomy" id="370973"/>
    <lineage>
        <taxon>Bacteria</taxon>
        <taxon>Pseudomonadati</taxon>
        <taxon>Bacteroidota</taxon>
        <taxon>Cytophagia</taxon>
        <taxon>Cytophagales</taxon>
        <taxon>Spirosomataceae</taxon>
        <taxon>Runella</taxon>
    </lineage>
</organism>
<keyword evidence="3 7" id="KW-1133">Transmembrane helix</keyword>
<evidence type="ECO:0000256" key="6">
    <source>
        <dbReference type="ARBA" id="ARBA00023136"/>
    </source>
</evidence>
<feature type="transmembrane region" description="Helical" evidence="7">
    <location>
        <begin position="303"/>
        <end position="323"/>
    </location>
</feature>
<evidence type="ECO:0000256" key="4">
    <source>
        <dbReference type="ARBA" id="ARBA00023002"/>
    </source>
</evidence>
<dbReference type="GO" id="GO:0005506">
    <property type="term" value="F:iron ion binding"/>
    <property type="evidence" value="ECO:0007669"/>
    <property type="project" value="InterPro"/>
</dbReference>
<dbReference type="AlphaFoldDB" id="A0A7W5ZKB3"/>
<keyword evidence="5" id="KW-0443">Lipid metabolism</keyword>
<feature type="transmembrane region" description="Helical" evidence="7">
    <location>
        <begin position="335"/>
        <end position="352"/>
    </location>
</feature>
<keyword evidence="10" id="KW-1185">Reference proteome</keyword>
<dbReference type="InterPro" id="IPR051689">
    <property type="entry name" value="Sterol_desaturase/TMEM195"/>
</dbReference>
<accession>A0A7W5ZKB3</accession>
<evidence type="ECO:0000313" key="10">
    <source>
        <dbReference type="Proteomes" id="UP000541352"/>
    </source>
</evidence>
<dbReference type="GO" id="GO:0006643">
    <property type="term" value="P:membrane lipid metabolic process"/>
    <property type="evidence" value="ECO:0007669"/>
    <property type="project" value="TreeGrafter"/>
</dbReference>
<dbReference type="Proteomes" id="UP000541352">
    <property type="component" value="Unassembled WGS sequence"/>
</dbReference>
<protein>
    <submittedName>
        <fullName evidence="9">Sterol desaturase/sphingolipid hydroxylase (Fatty acid hydroxylase superfamily)</fullName>
    </submittedName>
</protein>
<gene>
    <name evidence="9" type="ORF">FHS57_002899</name>
</gene>
<keyword evidence="6 7" id="KW-0472">Membrane</keyword>
<comment type="caution">
    <text evidence="9">The sequence shown here is derived from an EMBL/GenBank/DDBJ whole genome shotgun (WGS) entry which is preliminary data.</text>
</comment>
<keyword evidence="2 7" id="KW-0812">Transmembrane</keyword>
<feature type="transmembrane region" description="Helical" evidence="7">
    <location>
        <begin position="50"/>
        <end position="68"/>
    </location>
</feature>
<dbReference type="GO" id="GO:0016020">
    <property type="term" value="C:membrane"/>
    <property type="evidence" value="ECO:0007669"/>
    <property type="project" value="GOC"/>
</dbReference>
<dbReference type="GO" id="GO:0050479">
    <property type="term" value="F:glyceryl-ether monooxygenase activity"/>
    <property type="evidence" value="ECO:0007669"/>
    <property type="project" value="TreeGrafter"/>
</dbReference>
<dbReference type="PANTHER" id="PTHR21624">
    <property type="entry name" value="STEROL DESATURASE-RELATED PROTEIN"/>
    <property type="match status" value="1"/>
</dbReference>
<keyword evidence="4" id="KW-0560">Oxidoreductase</keyword>
<reference evidence="9 10" key="1">
    <citation type="submission" date="2020-08" db="EMBL/GenBank/DDBJ databases">
        <title>Genomic Encyclopedia of Type Strains, Phase IV (KMG-IV): sequencing the most valuable type-strain genomes for metagenomic binning, comparative biology and taxonomic classification.</title>
        <authorList>
            <person name="Goeker M."/>
        </authorList>
    </citation>
    <scope>NUCLEOTIDE SEQUENCE [LARGE SCALE GENOMIC DNA]</scope>
    <source>
        <strain evidence="9 10">DSM 17976</strain>
    </source>
</reference>
<name>A0A7W5ZKB3_9BACT</name>
<evidence type="ECO:0000256" key="5">
    <source>
        <dbReference type="ARBA" id="ARBA00023098"/>
    </source>
</evidence>
<evidence type="ECO:0000256" key="7">
    <source>
        <dbReference type="SAM" id="Phobius"/>
    </source>
</evidence>
<feature type="transmembrane region" description="Helical" evidence="7">
    <location>
        <begin position="388"/>
        <end position="408"/>
    </location>
</feature>
<feature type="transmembrane region" description="Helical" evidence="7">
    <location>
        <begin position="80"/>
        <end position="97"/>
    </location>
</feature>
<dbReference type="PANTHER" id="PTHR21624:SF1">
    <property type="entry name" value="ALKYLGLYCEROL MONOOXYGENASE"/>
    <property type="match status" value="1"/>
</dbReference>
<feature type="domain" description="Fatty acid hydroxylase" evidence="8">
    <location>
        <begin position="84"/>
        <end position="217"/>
    </location>
</feature>
<evidence type="ECO:0000313" key="9">
    <source>
        <dbReference type="EMBL" id="MBB3838893.1"/>
    </source>
</evidence>
<dbReference type="Pfam" id="PF04116">
    <property type="entry name" value="FA_hydroxylase"/>
    <property type="match status" value="1"/>
</dbReference>
<sequence>METYGRILLIAMPIFLGLVLLEKLYGWAVKKHPFRTMDVLSSLSSGYTNIIKDVLGISVSILTYGYMVEHWALYKVESTIWVYIIAFIALDFSGYWVHRLSHQINFFWNKHAIHHSSEEFDLACALRQSISSFVNLFTIFLLPAALLGVEPKVIAIVAPLHLFAQFWYHTIYIGKMGILEHIIVTPSHHRVHHAMNPIYLDKNHGQIFIIWDKLFGTFQEELPDVPPVYGITRPVQTWNPIKINFQHLWLLIKDAYRTNNWKDKVRIWFMPTGWRPADVIERYPVYKIDDPYHFQKYAPEASVALRTWTWIQFLFTFALINYFFINIAKIGTPNIFVYGGFLFLCVFAYTELMDKNPYAWAWEALKNAIGLFLIYQNGWFGMSETMPWGTVVLASYFVLSSIVVALFARSLTFYSSQRLSNV</sequence>
<proteinExistence type="predicted"/>
<evidence type="ECO:0000256" key="2">
    <source>
        <dbReference type="ARBA" id="ARBA00022692"/>
    </source>
</evidence>
<dbReference type="GO" id="GO:0012505">
    <property type="term" value="C:endomembrane system"/>
    <property type="evidence" value="ECO:0007669"/>
    <property type="project" value="UniProtKB-SubCell"/>
</dbReference>
<evidence type="ECO:0000256" key="1">
    <source>
        <dbReference type="ARBA" id="ARBA00004127"/>
    </source>
</evidence>
<comment type="subcellular location">
    <subcellularLocation>
        <location evidence="1">Endomembrane system</location>
        <topology evidence="1">Multi-pass membrane protein</topology>
    </subcellularLocation>
</comment>
<feature type="transmembrane region" description="Helical" evidence="7">
    <location>
        <begin position="6"/>
        <end position="29"/>
    </location>
</feature>